<dbReference type="GO" id="GO:0003723">
    <property type="term" value="F:RNA binding"/>
    <property type="evidence" value="ECO:0007669"/>
    <property type="project" value="InterPro"/>
</dbReference>
<dbReference type="Gene3D" id="3.30.2350.10">
    <property type="entry name" value="Pseudouridine synthase"/>
    <property type="match status" value="1"/>
</dbReference>
<dbReference type="EMBL" id="CP003155">
    <property type="protein sequence ID" value="AEV30045.1"/>
    <property type="molecule type" value="Genomic_DNA"/>
</dbReference>
<dbReference type="PANTHER" id="PTHR21600:SF89">
    <property type="entry name" value="RIBOSOMAL LARGE SUBUNIT PSEUDOURIDINE SYNTHASE A"/>
    <property type="match status" value="1"/>
</dbReference>
<reference evidence="2 3" key="1">
    <citation type="submission" date="2011-11" db="EMBL/GenBank/DDBJ databases">
        <title>Complete sequence of Spirochaeta sp. grapes.</title>
        <authorList>
            <consortium name="US DOE Joint Genome Institute"/>
            <person name="Lucas S."/>
            <person name="Han J."/>
            <person name="Lapidus A."/>
            <person name="Cheng J.-F."/>
            <person name="Goodwin L."/>
            <person name="Pitluck S."/>
            <person name="Peters L."/>
            <person name="Ovchinnikova G."/>
            <person name="Munk A.C."/>
            <person name="Detter J.C."/>
            <person name="Han C."/>
            <person name="Tapia R."/>
            <person name="Land M."/>
            <person name="Hauser L."/>
            <person name="Kyrpides N."/>
            <person name="Ivanova N."/>
            <person name="Pagani I."/>
            <person name="Ritalahtilisa K."/>
            <person name="Loeffler F."/>
            <person name="Woyke T."/>
        </authorList>
    </citation>
    <scope>NUCLEOTIDE SEQUENCE [LARGE SCALE GENOMIC DNA]</scope>
    <source>
        <strain evidence="3">ATCC BAA-1885 / DSM 22778 / Grapes</strain>
    </source>
</reference>
<dbReference type="KEGG" id="sgp:SpiGrapes_2269"/>
<dbReference type="InterPro" id="IPR050188">
    <property type="entry name" value="RluA_PseudoU_synthase"/>
</dbReference>
<dbReference type="PROSITE" id="PS01129">
    <property type="entry name" value="PSI_RLU"/>
    <property type="match status" value="1"/>
</dbReference>
<dbReference type="PANTHER" id="PTHR21600">
    <property type="entry name" value="MITOCHONDRIAL RNA PSEUDOURIDINE SYNTHASE"/>
    <property type="match status" value="1"/>
</dbReference>
<dbReference type="STRING" id="158190.SpiGrapes_2269"/>
<evidence type="ECO:0000313" key="2">
    <source>
        <dbReference type="EMBL" id="AEV30045.1"/>
    </source>
</evidence>
<dbReference type="HOGENOM" id="CLU_037416_0_0_12"/>
<evidence type="ECO:0000259" key="1">
    <source>
        <dbReference type="Pfam" id="PF00849"/>
    </source>
</evidence>
<dbReference type="GO" id="GO:0140098">
    <property type="term" value="F:catalytic activity, acting on RNA"/>
    <property type="evidence" value="ECO:0007669"/>
    <property type="project" value="UniProtKB-ARBA"/>
</dbReference>
<dbReference type="InterPro" id="IPR020103">
    <property type="entry name" value="PsdUridine_synth_cat_dom_sf"/>
</dbReference>
<dbReference type="Proteomes" id="UP000005632">
    <property type="component" value="Chromosome"/>
</dbReference>
<proteinExistence type="predicted"/>
<dbReference type="eggNOG" id="COG0564">
    <property type="taxonomic scope" value="Bacteria"/>
</dbReference>
<name>G8QSB5_SPHPG</name>
<gene>
    <name evidence="2" type="ordered locus">SpiGrapes_2269</name>
</gene>
<dbReference type="SUPFAM" id="SSF55120">
    <property type="entry name" value="Pseudouridine synthase"/>
    <property type="match status" value="1"/>
</dbReference>
<keyword evidence="3" id="KW-1185">Reference proteome</keyword>
<dbReference type="GO" id="GO:0009982">
    <property type="term" value="F:pseudouridine synthase activity"/>
    <property type="evidence" value="ECO:0007669"/>
    <property type="project" value="InterPro"/>
</dbReference>
<protein>
    <submittedName>
        <fullName evidence="2">23S RNA-specific pseudouridylate synthase</fullName>
    </submittedName>
</protein>
<evidence type="ECO:0000313" key="3">
    <source>
        <dbReference type="Proteomes" id="UP000005632"/>
    </source>
</evidence>
<dbReference type="GO" id="GO:0000455">
    <property type="term" value="P:enzyme-directed rRNA pseudouridine synthesis"/>
    <property type="evidence" value="ECO:0007669"/>
    <property type="project" value="TreeGrafter"/>
</dbReference>
<organism evidence="2 3">
    <name type="scientific">Sphaerochaeta pleomorpha (strain ATCC BAA-1885 / DSM 22778 / Grapes)</name>
    <dbReference type="NCBI Taxonomy" id="158190"/>
    <lineage>
        <taxon>Bacteria</taxon>
        <taxon>Pseudomonadati</taxon>
        <taxon>Spirochaetota</taxon>
        <taxon>Spirochaetia</taxon>
        <taxon>Spirochaetales</taxon>
        <taxon>Sphaerochaetaceae</taxon>
        <taxon>Sphaerochaeta</taxon>
    </lineage>
</organism>
<sequence length="434" mass="49606">MNNPFPAKQAEKFCKALQDNLDTFGCLDFESERLISTQYLFGPARGQMFGVLVCQDNQGNEVILKAFSGQYDGKWVIPGWVPPVCEVSQFTAIVSKYDSQIHALSQKLLAETGKEAFSLQEKRKGLSQACLQEIYDSYRFCCIDKSILTLEEVFGEKLPPTGTGDCCAPKLLHYAFSHHLQPVSMAEFYYGKANRSLTKEHKQFYGPCDDKCKPLLKHMLGLDIVYCDENLLVVNKKEGMLSVPGRGEDMQDCVETRIKRLFPDCINQPAVHRLDMDTSGLLVLCLEARAHRNLSIQFMDGKVEKQYIALLEGLIRSQSGLIELPFRLDTENRPRQIYDENRGKWGITQWEKLGVEYFQEKRLATRILFSPKTGRTHQLRVHSAHEKGLAHPIIGDRLYGKREQGQRMLLHAYRISFIHPVTQEPMSFESLPEF</sequence>
<accession>G8QSB5</accession>
<dbReference type="OrthoDB" id="305739at2"/>
<dbReference type="CDD" id="cd02869">
    <property type="entry name" value="PseudoU_synth_RluA_like"/>
    <property type="match status" value="1"/>
</dbReference>
<dbReference type="RefSeq" id="WP_014270886.1">
    <property type="nucleotide sequence ID" value="NC_016633.1"/>
</dbReference>
<dbReference type="InterPro" id="IPR006224">
    <property type="entry name" value="PsdUridine_synth_RluA-like_CS"/>
</dbReference>
<dbReference type="InterPro" id="IPR006145">
    <property type="entry name" value="PsdUridine_synth_RsuA/RluA"/>
</dbReference>
<feature type="domain" description="Pseudouridine synthase RsuA/RluA-like" evidence="1">
    <location>
        <begin position="230"/>
        <end position="385"/>
    </location>
</feature>
<dbReference type="Pfam" id="PF00849">
    <property type="entry name" value="PseudoU_synth_2"/>
    <property type="match status" value="1"/>
</dbReference>
<dbReference type="AlphaFoldDB" id="G8QSB5"/>